<name>A0A5A8CJJ1_CAFRO</name>
<dbReference type="GO" id="GO:0008270">
    <property type="term" value="F:zinc ion binding"/>
    <property type="evidence" value="ECO:0007669"/>
    <property type="project" value="UniProtKB-KW"/>
</dbReference>
<evidence type="ECO:0000313" key="8">
    <source>
        <dbReference type="EMBL" id="KAA0153038.1"/>
    </source>
</evidence>
<protein>
    <recommendedName>
        <fullName evidence="7">Arf-GAP domain-containing protein</fullName>
    </recommendedName>
</protein>
<evidence type="ECO:0000256" key="3">
    <source>
        <dbReference type="ARBA" id="ARBA00022771"/>
    </source>
</evidence>
<dbReference type="PANTHER" id="PTHR45686:SF4">
    <property type="entry name" value="ADP-RIBOSYLATION FACTOR GTPASE ACTIVATING PROTEIN 3, ISOFORM H"/>
    <property type="match status" value="1"/>
</dbReference>
<evidence type="ECO:0000256" key="2">
    <source>
        <dbReference type="ARBA" id="ARBA00022723"/>
    </source>
</evidence>
<organism evidence="8 9">
    <name type="scientific">Cafeteria roenbergensis</name>
    <name type="common">Marine flagellate</name>
    <dbReference type="NCBI Taxonomy" id="33653"/>
    <lineage>
        <taxon>Eukaryota</taxon>
        <taxon>Sar</taxon>
        <taxon>Stramenopiles</taxon>
        <taxon>Bigyra</taxon>
        <taxon>Opalozoa</taxon>
        <taxon>Bicosoecida</taxon>
        <taxon>Cafeteriaceae</taxon>
        <taxon>Cafeteria</taxon>
    </lineage>
</organism>
<sequence>MSSKLSREQCAEFFRKATVAPANKVCFDCPTRNPRWATVTYGVYLCMDCSAVHRKMGTHITFVRSLDLDQWSEAQLMQMAVGGNGRAKAGFIANGYHDMRGKATTKYASGAAAAYKAKLRATADAQLRAGRKAIDLAGSSRDMASSPSASPTPLDSVGSADDAPLGSAWVDMRSAEAEATADDARRRADEDSRKPIVMRPVVAPKGSLSVAAIAGGPSITLGRKPAAAASGDEPAPAAPAASAAASSAVASKPKGDDPFGDDWGFDAGASPAGNDADARASQEKDDAALAAAMQAAELGGGAGAGSAASRALAAAEAPSLYQKSGAAGSAGLASGSAAPGSARSPAARAGLSRKGPGVARPAVKRPGLGSVGAVSGAARADKSTTVDRSRLKSVGVGKPGLGGMPVAARPTPPGLGSGAPVRGGTTSGVGAATRDDFFDQW</sequence>
<evidence type="ECO:0000256" key="1">
    <source>
        <dbReference type="ARBA" id="ARBA00022468"/>
    </source>
</evidence>
<keyword evidence="2" id="KW-0479">Metal-binding</keyword>
<evidence type="ECO:0000259" key="7">
    <source>
        <dbReference type="PROSITE" id="PS50115"/>
    </source>
</evidence>
<feature type="compositionally biased region" description="Basic and acidic residues" evidence="6">
    <location>
        <begin position="182"/>
        <end position="194"/>
    </location>
</feature>
<keyword evidence="1" id="KW-0343">GTPase activation</keyword>
<comment type="caution">
    <text evidence="8">The sequence shown here is derived from an EMBL/GenBank/DDBJ whole genome shotgun (WGS) entry which is preliminary data.</text>
</comment>
<dbReference type="InterPro" id="IPR038508">
    <property type="entry name" value="ArfGAP_dom_sf"/>
</dbReference>
<gene>
    <name evidence="8" type="ORF">FNF29_03559</name>
</gene>
<dbReference type="SUPFAM" id="SSF57863">
    <property type="entry name" value="ArfGap/RecO-like zinc finger"/>
    <property type="match status" value="1"/>
</dbReference>
<keyword evidence="3 5" id="KW-0863">Zinc-finger</keyword>
<reference evidence="8 9" key="1">
    <citation type="submission" date="2019-07" db="EMBL/GenBank/DDBJ databases">
        <title>Genomes of Cafeteria roenbergensis.</title>
        <authorList>
            <person name="Fischer M.G."/>
            <person name="Hackl T."/>
            <person name="Roman M."/>
        </authorList>
    </citation>
    <scope>NUCLEOTIDE SEQUENCE [LARGE SCALE GENOMIC DNA]</scope>
    <source>
        <strain evidence="8 9">BVI</strain>
    </source>
</reference>
<dbReference type="EMBL" id="VLTN01000018">
    <property type="protein sequence ID" value="KAA0153038.1"/>
    <property type="molecule type" value="Genomic_DNA"/>
</dbReference>
<evidence type="ECO:0000313" key="9">
    <source>
        <dbReference type="Proteomes" id="UP000323011"/>
    </source>
</evidence>
<keyword evidence="4" id="KW-0862">Zinc</keyword>
<evidence type="ECO:0000256" key="5">
    <source>
        <dbReference type="PROSITE-ProRule" id="PRU00288"/>
    </source>
</evidence>
<dbReference type="InterPro" id="IPR037278">
    <property type="entry name" value="ARFGAP/RecO"/>
</dbReference>
<dbReference type="Proteomes" id="UP000323011">
    <property type="component" value="Unassembled WGS sequence"/>
</dbReference>
<dbReference type="GO" id="GO:0048205">
    <property type="term" value="P:COPI coating of Golgi vesicle"/>
    <property type="evidence" value="ECO:0007669"/>
    <property type="project" value="TreeGrafter"/>
</dbReference>
<dbReference type="Gene3D" id="1.10.220.150">
    <property type="entry name" value="Arf GTPase activating protein"/>
    <property type="match status" value="1"/>
</dbReference>
<dbReference type="CDD" id="cd08831">
    <property type="entry name" value="ArfGap_ArfGap2_3_like"/>
    <property type="match status" value="1"/>
</dbReference>
<dbReference type="PROSITE" id="PS50115">
    <property type="entry name" value="ARFGAP"/>
    <property type="match status" value="1"/>
</dbReference>
<feature type="compositionally biased region" description="Basic and acidic residues" evidence="6">
    <location>
        <begin position="379"/>
        <end position="390"/>
    </location>
</feature>
<feature type="region of interest" description="Disordered" evidence="6">
    <location>
        <begin position="248"/>
        <end position="285"/>
    </location>
</feature>
<evidence type="ECO:0000256" key="6">
    <source>
        <dbReference type="SAM" id="MobiDB-lite"/>
    </source>
</evidence>
<keyword evidence="9" id="KW-1185">Reference proteome</keyword>
<accession>A0A5A8CJJ1</accession>
<dbReference type="GO" id="GO:0000139">
    <property type="term" value="C:Golgi membrane"/>
    <property type="evidence" value="ECO:0007669"/>
    <property type="project" value="GOC"/>
</dbReference>
<dbReference type="GO" id="GO:0005096">
    <property type="term" value="F:GTPase activator activity"/>
    <property type="evidence" value="ECO:0007669"/>
    <property type="project" value="UniProtKB-KW"/>
</dbReference>
<dbReference type="PRINTS" id="PR00405">
    <property type="entry name" value="REVINTRACTNG"/>
</dbReference>
<proteinExistence type="predicted"/>
<dbReference type="PANTHER" id="PTHR45686">
    <property type="entry name" value="ADP-RIBOSYLATION FACTOR GTPASE ACTIVATING PROTEIN 3, ISOFORM H-RELATED"/>
    <property type="match status" value="1"/>
</dbReference>
<dbReference type="SMART" id="SM00105">
    <property type="entry name" value="ArfGap"/>
    <property type="match status" value="1"/>
</dbReference>
<feature type="compositionally biased region" description="Basic and acidic residues" evidence="6">
    <location>
        <begin position="276"/>
        <end position="285"/>
    </location>
</feature>
<feature type="compositionally biased region" description="Low complexity" evidence="6">
    <location>
        <begin position="138"/>
        <end position="149"/>
    </location>
</feature>
<dbReference type="InterPro" id="IPR001164">
    <property type="entry name" value="ArfGAP_dom"/>
</dbReference>
<dbReference type="AlphaFoldDB" id="A0A5A8CJJ1"/>
<feature type="region of interest" description="Disordered" evidence="6">
    <location>
        <begin position="138"/>
        <end position="198"/>
    </location>
</feature>
<feature type="domain" description="Arf-GAP" evidence="7">
    <location>
        <begin position="8"/>
        <end position="128"/>
    </location>
</feature>
<feature type="compositionally biased region" description="Low complexity" evidence="6">
    <location>
        <begin position="325"/>
        <end position="352"/>
    </location>
</feature>
<feature type="region of interest" description="Disordered" evidence="6">
    <location>
        <begin position="325"/>
        <end position="441"/>
    </location>
</feature>
<evidence type="ECO:0000256" key="4">
    <source>
        <dbReference type="ARBA" id="ARBA00022833"/>
    </source>
</evidence>
<dbReference type="Pfam" id="PF01412">
    <property type="entry name" value="ArfGap"/>
    <property type="match status" value="1"/>
</dbReference>